<evidence type="ECO:0008006" key="5">
    <source>
        <dbReference type="Google" id="ProtNLM"/>
    </source>
</evidence>
<dbReference type="PANTHER" id="PTHR34062:SF1">
    <property type="entry name" value="NADH-UBIQUINONE OXIDOREDUCTASE 21KDA SUBUNIT N-TERMINAL DOMAIN-CONTAINING PROTEIN"/>
    <property type="match status" value="1"/>
</dbReference>
<dbReference type="Proteomes" id="UP000479691">
    <property type="component" value="Unassembled WGS sequence"/>
</dbReference>
<proteinExistence type="predicted"/>
<evidence type="ECO:0000313" key="4">
    <source>
        <dbReference type="Proteomes" id="UP000479691"/>
    </source>
</evidence>
<dbReference type="InterPro" id="IPR024549">
    <property type="entry name" value="NADH-UbQ_OxRdtase_su21_C_fun"/>
</dbReference>
<evidence type="ECO:0000259" key="2">
    <source>
        <dbReference type="Pfam" id="PF12853"/>
    </source>
</evidence>
<evidence type="ECO:0000313" key="3">
    <source>
        <dbReference type="EMBL" id="KAF3166914.1"/>
    </source>
</evidence>
<dbReference type="InterPro" id="IPR019721">
    <property type="entry name" value="NADH-UbQ_OxRdtase_su21_N"/>
</dbReference>
<organism evidence="3 4">
    <name type="scientific">Orbilia oligospora</name>
    <name type="common">Nematode-trapping fungus</name>
    <name type="synonym">Arthrobotrys oligospora</name>
    <dbReference type="NCBI Taxonomy" id="2813651"/>
    <lineage>
        <taxon>Eukaryota</taxon>
        <taxon>Fungi</taxon>
        <taxon>Dikarya</taxon>
        <taxon>Ascomycota</taxon>
        <taxon>Pezizomycotina</taxon>
        <taxon>Orbiliomycetes</taxon>
        <taxon>Orbiliales</taxon>
        <taxon>Orbiliaceae</taxon>
        <taxon>Orbilia</taxon>
    </lineage>
</organism>
<feature type="domain" description="NADH-ubiquinone oxidoreductase 21kDa subunit C-terminal fungi" evidence="2">
    <location>
        <begin position="104"/>
        <end position="177"/>
    </location>
</feature>
<dbReference type="InterPro" id="IPR053229">
    <property type="entry name" value="NADH-Q_oxidrdct_subunit"/>
</dbReference>
<comment type="caution">
    <text evidence="3">The sequence shown here is derived from an EMBL/GenBank/DDBJ whole genome shotgun (WGS) entry which is preliminary data.</text>
</comment>
<dbReference type="AlphaFoldDB" id="A0A6G1LXI0"/>
<evidence type="ECO:0000259" key="1">
    <source>
        <dbReference type="Pfam" id="PF10785"/>
    </source>
</evidence>
<sequence length="182" mass="20994">MAVPPKKIDHPYPLIDNDPYVTRVVRYFRPSDYATIALSTAAAPGLYMLMEVCAPQYMGRTAVMSGMRTSGLIGLTGGFLIAYQQSSLRFWGWRENEREVKMDMREMINKVKKKEPLYGESNLTPYMQGVAARNSRYSQLMLYVFPWFNLANHDQHGVDTAKYYRAAEEEMEQERLAKEKSI</sequence>
<protein>
    <recommendedName>
        <fullName evidence="5">NADH-ubiquinone oxidoreductase 21 kDa subunit</fullName>
    </recommendedName>
</protein>
<dbReference type="Pfam" id="PF12853">
    <property type="entry name" value="NADH_u_ox_C"/>
    <property type="match status" value="1"/>
</dbReference>
<name>A0A6G1LXI0_ORBOL</name>
<dbReference type="EMBL" id="JAABOE010000095">
    <property type="protein sequence ID" value="KAF3166914.1"/>
    <property type="molecule type" value="Genomic_DNA"/>
</dbReference>
<gene>
    <name evidence="3" type="ORF">TWF788_011507</name>
</gene>
<feature type="domain" description="NADH-ubiquinone oxidoreductase 21kDa subunit N-terminal" evidence="1">
    <location>
        <begin position="10"/>
        <end position="95"/>
    </location>
</feature>
<accession>A0A6G1LXI0</accession>
<dbReference type="PANTHER" id="PTHR34062">
    <property type="entry name" value="OXIDOREDUCTASE 21 KDA SUBUNIT, PUTATIVE (AFU_ORTHOLOGUE AFUA_4G04750)-RELATED"/>
    <property type="match status" value="1"/>
</dbReference>
<dbReference type="Pfam" id="PF10785">
    <property type="entry name" value="NADH-u_ox-rdase"/>
    <property type="match status" value="1"/>
</dbReference>
<reference evidence="3 4" key="1">
    <citation type="submission" date="2019-06" db="EMBL/GenBank/DDBJ databases">
        <authorList>
            <person name="Palmer J.M."/>
        </authorList>
    </citation>
    <scope>NUCLEOTIDE SEQUENCE [LARGE SCALE GENOMIC DNA]</scope>
    <source>
        <strain evidence="3 4">TWF788</strain>
    </source>
</reference>